<dbReference type="EMBL" id="CAJVCH010087822">
    <property type="protein sequence ID" value="CAG7722251.1"/>
    <property type="molecule type" value="Genomic_DNA"/>
</dbReference>
<dbReference type="Proteomes" id="UP000708208">
    <property type="component" value="Unassembled WGS sequence"/>
</dbReference>
<gene>
    <name evidence="1" type="ORF">AFUS01_LOCUS11409</name>
</gene>
<name>A0A8J2P1P4_9HEXA</name>
<feature type="non-terminal residue" evidence="1">
    <location>
        <position position="1"/>
    </location>
</feature>
<protein>
    <submittedName>
        <fullName evidence="1">Uncharacterized protein</fullName>
    </submittedName>
</protein>
<evidence type="ECO:0000313" key="1">
    <source>
        <dbReference type="EMBL" id="CAG7722251.1"/>
    </source>
</evidence>
<comment type="caution">
    <text evidence="1">The sequence shown here is derived from an EMBL/GenBank/DDBJ whole genome shotgun (WGS) entry which is preliminary data.</text>
</comment>
<feature type="non-terminal residue" evidence="1">
    <location>
        <position position="22"/>
    </location>
</feature>
<proteinExistence type="predicted"/>
<dbReference type="AlphaFoldDB" id="A0A8J2P1P4"/>
<reference evidence="1" key="1">
    <citation type="submission" date="2021-06" db="EMBL/GenBank/DDBJ databases">
        <authorList>
            <person name="Hodson N. C."/>
            <person name="Mongue J. A."/>
            <person name="Jaron S. K."/>
        </authorList>
    </citation>
    <scope>NUCLEOTIDE SEQUENCE</scope>
</reference>
<keyword evidence="2" id="KW-1185">Reference proteome</keyword>
<accession>A0A8J2P1P4</accession>
<organism evidence="1 2">
    <name type="scientific">Allacma fusca</name>
    <dbReference type="NCBI Taxonomy" id="39272"/>
    <lineage>
        <taxon>Eukaryota</taxon>
        <taxon>Metazoa</taxon>
        <taxon>Ecdysozoa</taxon>
        <taxon>Arthropoda</taxon>
        <taxon>Hexapoda</taxon>
        <taxon>Collembola</taxon>
        <taxon>Symphypleona</taxon>
        <taxon>Sminthuridae</taxon>
        <taxon>Allacma</taxon>
    </lineage>
</organism>
<sequence>GIPDMTVFNKTVRLCHNTRIIR</sequence>
<evidence type="ECO:0000313" key="2">
    <source>
        <dbReference type="Proteomes" id="UP000708208"/>
    </source>
</evidence>